<evidence type="ECO:0000259" key="2">
    <source>
        <dbReference type="Pfam" id="PF07195"/>
    </source>
</evidence>
<dbReference type="EMBL" id="UINC01047305">
    <property type="protein sequence ID" value="SVB56418.1"/>
    <property type="molecule type" value="Genomic_DNA"/>
</dbReference>
<organism evidence="3">
    <name type="scientific">marine metagenome</name>
    <dbReference type="NCBI Taxonomy" id="408172"/>
    <lineage>
        <taxon>unclassified sequences</taxon>
        <taxon>metagenomes</taxon>
        <taxon>ecological metagenomes</taxon>
    </lineage>
</organism>
<sequence length="180" mass="19478">ISGTFGSRSKIDIEAGKDRNISSLGLVDGESVTGIDVDGTIDGIQATGRGQLLVGTEETSTEGLRVYVNLDENELLPGKEEARVKLTKGIAVKLGGKLKRMNDPVSGDVKKVTTDITDQIGNYDEQLTRLGERMEDKHKNLQIKFAKLDSTMGRLRSQQNYVSQQLSALSNSPRGGGKDK</sequence>
<protein>
    <recommendedName>
        <fullName evidence="2">Flagellar hook-associated protein 2 C-terminal domain-containing protein</fullName>
    </recommendedName>
</protein>
<feature type="non-terminal residue" evidence="3">
    <location>
        <position position="1"/>
    </location>
</feature>
<dbReference type="GO" id="GO:0007155">
    <property type="term" value="P:cell adhesion"/>
    <property type="evidence" value="ECO:0007669"/>
    <property type="project" value="InterPro"/>
</dbReference>
<gene>
    <name evidence="3" type="ORF">METZ01_LOCUS209272</name>
</gene>
<evidence type="ECO:0000313" key="3">
    <source>
        <dbReference type="EMBL" id="SVB56418.1"/>
    </source>
</evidence>
<feature type="domain" description="Flagellar hook-associated protein 2 C-terminal" evidence="2">
    <location>
        <begin position="75"/>
        <end position="155"/>
    </location>
</feature>
<dbReference type="InterPro" id="IPR010809">
    <property type="entry name" value="FliD_C"/>
</dbReference>
<proteinExistence type="predicted"/>
<name>A0A382F092_9ZZZZ</name>
<dbReference type="GO" id="GO:0009288">
    <property type="term" value="C:bacterial-type flagellum"/>
    <property type="evidence" value="ECO:0007669"/>
    <property type="project" value="InterPro"/>
</dbReference>
<feature type="region of interest" description="Disordered" evidence="1">
    <location>
        <begin position="160"/>
        <end position="180"/>
    </location>
</feature>
<dbReference type="Pfam" id="PF07195">
    <property type="entry name" value="FliD_C"/>
    <property type="match status" value="1"/>
</dbReference>
<evidence type="ECO:0000256" key="1">
    <source>
        <dbReference type="SAM" id="MobiDB-lite"/>
    </source>
</evidence>
<feature type="compositionally biased region" description="Polar residues" evidence="1">
    <location>
        <begin position="160"/>
        <end position="173"/>
    </location>
</feature>
<dbReference type="AlphaFoldDB" id="A0A382F092"/>
<reference evidence="3" key="1">
    <citation type="submission" date="2018-05" db="EMBL/GenBank/DDBJ databases">
        <authorList>
            <person name="Lanie J.A."/>
            <person name="Ng W.-L."/>
            <person name="Kazmierczak K.M."/>
            <person name="Andrzejewski T.M."/>
            <person name="Davidsen T.M."/>
            <person name="Wayne K.J."/>
            <person name="Tettelin H."/>
            <person name="Glass J.I."/>
            <person name="Rusch D."/>
            <person name="Podicherti R."/>
            <person name="Tsui H.-C.T."/>
            <person name="Winkler M.E."/>
        </authorList>
    </citation>
    <scope>NUCLEOTIDE SEQUENCE</scope>
</reference>
<accession>A0A382F092</accession>